<feature type="compositionally biased region" description="Low complexity" evidence="1">
    <location>
        <begin position="133"/>
        <end position="151"/>
    </location>
</feature>
<organism evidence="3 4">
    <name type="scientific">Nonomuraea marmarensis</name>
    <dbReference type="NCBI Taxonomy" id="3351344"/>
    <lineage>
        <taxon>Bacteria</taxon>
        <taxon>Bacillati</taxon>
        <taxon>Actinomycetota</taxon>
        <taxon>Actinomycetes</taxon>
        <taxon>Streptosporangiales</taxon>
        <taxon>Streptosporangiaceae</taxon>
        <taxon>Nonomuraea</taxon>
    </lineage>
</organism>
<feature type="domain" description="UBP-type" evidence="2">
    <location>
        <begin position="254"/>
        <end position="303"/>
    </location>
</feature>
<evidence type="ECO:0000313" key="3">
    <source>
        <dbReference type="EMBL" id="MFG1708011.1"/>
    </source>
</evidence>
<dbReference type="RefSeq" id="WP_393172158.1">
    <property type="nucleotide sequence ID" value="NZ_JBICRM010000025.1"/>
</dbReference>
<dbReference type="SUPFAM" id="SSF57850">
    <property type="entry name" value="RING/U-box"/>
    <property type="match status" value="1"/>
</dbReference>
<feature type="region of interest" description="Disordered" evidence="1">
    <location>
        <begin position="1"/>
        <end position="92"/>
    </location>
</feature>
<reference evidence="3 4" key="1">
    <citation type="submission" date="2024-10" db="EMBL/GenBank/DDBJ databases">
        <authorList>
            <person name="Topkara A.R."/>
            <person name="Saygin H."/>
        </authorList>
    </citation>
    <scope>NUCLEOTIDE SEQUENCE [LARGE SCALE GENOMIC DNA]</scope>
    <source>
        <strain evidence="3 4">M3C6</strain>
    </source>
</reference>
<dbReference type="EMBL" id="JBICRM010000025">
    <property type="protein sequence ID" value="MFG1708011.1"/>
    <property type="molecule type" value="Genomic_DNA"/>
</dbReference>
<evidence type="ECO:0000256" key="1">
    <source>
        <dbReference type="SAM" id="MobiDB-lite"/>
    </source>
</evidence>
<dbReference type="Proteomes" id="UP001603978">
    <property type="component" value="Unassembled WGS sequence"/>
</dbReference>
<gene>
    <name evidence="3" type="ORF">ACFLIM_32860</name>
</gene>
<feature type="compositionally biased region" description="Basic and acidic residues" evidence="1">
    <location>
        <begin position="1"/>
        <end position="28"/>
    </location>
</feature>
<name>A0ABW7ANM3_9ACTN</name>
<sequence>MKRSTRLGERGVTDRVTARRRSDGDHPRPHGTAPARVQAATRHRPGPQPADGSVTGMRAQSLTGAVTGDCPEADPAGSPAVSGPSADDRGRCRAGRARCVFTALSRRRHSMCRRRLRADGAPPTPRRTSPSALPGGSESPTTSSTGLSGTPRDTPEEPAETGDRRRHGDRPGLYRSPEEWARRGLLRVLAGSLIIRWKRLERVAGPQQDPKQSQARVGGTRKPLGAGRRGPLTARDRAEQPPMPAMCGRRRAWTRVLMYLACGWAACSDDSHGGHARAHHQETDHPVVTALEPRSTWRWCYVHRRTL</sequence>
<dbReference type="InterPro" id="IPR013083">
    <property type="entry name" value="Znf_RING/FYVE/PHD"/>
</dbReference>
<dbReference type="Gene3D" id="3.30.40.10">
    <property type="entry name" value="Zinc/RING finger domain, C3HC4 (zinc finger)"/>
    <property type="match status" value="1"/>
</dbReference>
<feature type="region of interest" description="Disordered" evidence="1">
    <location>
        <begin position="112"/>
        <end position="175"/>
    </location>
</feature>
<keyword evidence="4" id="KW-1185">Reference proteome</keyword>
<dbReference type="Pfam" id="PF02148">
    <property type="entry name" value="zf-UBP"/>
    <property type="match status" value="1"/>
</dbReference>
<evidence type="ECO:0000313" key="4">
    <source>
        <dbReference type="Proteomes" id="UP001603978"/>
    </source>
</evidence>
<feature type="region of interest" description="Disordered" evidence="1">
    <location>
        <begin position="204"/>
        <end position="244"/>
    </location>
</feature>
<evidence type="ECO:0000259" key="2">
    <source>
        <dbReference type="Pfam" id="PF02148"/>
    </source>
</evidence>
<proteinExistence type="predicted"/>
<accession>A0ABW7ANM3</accession>
<dbReference type="InterPro" id="IPR001607">
    <property type="entry name" value="Znf_UBP"/>
</dbReference>
<comment type="caution">
    <text evidence="3">The sequence shown here is derived from an EMBL/GenBank/DDBJ whole genome shotgun (WGS) entry which is preliminary data.</text>
</comment>
<protein>
    <submittedName>
        <fullName evidence="3">UBP-type zinc finger domain-containing protein</fullName>
    </submittedName>
</protein>